<evidence type="ECO:0000259" key="8">
    <source>
        <dbReference type="Pfam" id="PF05970"/>
    </source>
</evidence>
<dbReference type="GO" id="GO:0055085">
    <property type="term" value="P:transmembrane transport"/>
    <property type="evidence" value="ECO:0007669"/>
    <property type="project" value="InterPro"/>
</dbReference>
<keyword evidence="5" id="KW-0233">DNA recombination</keyword>
<keyword evidence="5" id="KW-0067">ATP-binding</keyword>
<feature type="transmembrane region" description="Helical" evidence="6">
    <location>
        <begin position="465"/>
        <end position="483"/>
    </location>
</feature>
<dbReference type="GO" id="GO:0006310">
    <property type="term" value="P:DNA recombination"/>
    <property type="evidence" value="ECO:0007669"/>
    <property type="project" value="UniProtKB-KW"/>
</dbReference>
<feature type="domain" description="SLC26A/SulP transporter" evidence="7">
    <location>
        <begin position="1111"/>
        <end position="1383"/>
    </location>
</feature>
<dbReference type="GO" id="GO:0006281">
    <property type="term" value="P:DNA repair"/>
    <property type="evidence" value="ECO:0007669"/>
    <property type="project" value="UniProtKB-KW"/>
</dbReference>
<dbReference type="PANTHER" id="PTHR11814">
    <property type="entry name" value="SULFATE TRANSPORTER"/>
    <property type="match status" value="1"/>
</dbReference>
<feature type="transmembrane region" description="Helical" evidence="6">
    <location>
        <begin position="1215"/>
        <end position="1238"/>
    </location>
</feature>
<feature type="transmembrane region" description="Helical" evidence="6">
    <location>
        <begin position="1324"/>
        <end position="1346"/>
    </location>
</feature>
<feature type="transmembrane region" description="Helical" evidence="6">
    <location>
        <begin position="394"/>
        <end position="418"/>
    </location>
</feature>
<accession>A0A1I8HLU6</accession>
<organism evidence="9 10">
    <name type="scientific">Macrostomum lignano</name>
    <dbReference type="NCBI Taxonomy" id="282301"/>
    <lineage>
        <taxon>Eukaryota</taxon>
        <taxon>Metazoa</taxon>
        <taxon>Spiralia</taxon>
        <taxon>Lophotrochozoa</taxon>
        <taxon>Platyhelminthes</taxon>
        <taxon>Rhabditophora</taxon>
        <taxon>Macrostomorpha</taxon>
        <taxon>Macrostomida</taxon>
        <taxon>Macrostomidae</taxon>
        <taxon>Macrostomum</taxon>
    </lineage>
</organism>
<evidence type="ECO:0000256" key="2">
    <source>
        <dbReference type="ARBA" id="ARBA00022692"/>
    </source>
</evidence>
<feature type="transmembrane region" description="Helical" evidence="6">
    <location>
        <begin position="308"/>
        <end position="329"/>
    </location>
</feature>
<sequence>QGISSDRLRGEIMTTATESEADLLESTRSETVPLLSDDLHHLYGSSTTRRRGLLGKKPFRGRCSNCCNSCCSEPTMVALKHRAGSLFQLLFPFYSLISGGSYSSKALVSDLLAGLTMSVFHIPQGLAYGLLAGLRPINGLYTSLIPVALYSLLGRSRHLSLGTFSLTSLLLADMIGTTYRQYMDQLPGSNSTISNCSLYSEVDEINLNADCSSDSDEYYGGLTVEEYARLQVAVLGSFAASVINMALGTLQLGFVMKYVSNPMLRGFTTAAAVHIFTSQVPMLLGVQPTGGDNFVKLIASYTGIINDIASTNWATVITSVACMVPLYLMKEYLNPRVKKCIKVPLPVELLIILSALVASHALQLQSRFGVDVVGTVPRGLPLPLVPDFSFMPNVLLPCLPVSLVGAAMSLSIGKMYALQFDYEVNYNGELFVLGTSSLFGSFFQCFYATGALARCAVVVGAGMKSQVASAVSCLVLLLVVLAVGPLFEAVPDCALASVIVVSLVGLFKQVTDIPKLWREAKYLDLSTWLLTAVSVLVLDVSLGLAVGFCYSLACILVTRCMATRREGQPGDGDTRDARRRGSKISVSFNNKYGSSSATVDVSGVDSATKYPMMIVKIGSSIPSERFGLCGSLGYRQLGPLIGRVHNRYPAVIRLCVHKSEEQLVYFNERTASAKAKAPRDSTLTAFFKLCRTDEFARRLLYNEVASYFSRMPRALRHLLAVVLIWGEPDDGANLWSSFAEDLCEDLRFHNPDLSAEEVSDLALRELQSMLTSMGGSSLPEYGLPAASAMPQVGPQQFDTVEQAEITETRLPMLTAEQRDLEAVDRSLRDLRKQDRPFGGIVLVCAGDFRQLLPVVQNGTRANNILACVSKSNLWPLFHRHRLSKNIRLQRCADAELYNRYMQLLMQIGSGPADQSDDTVRLPAEIVIPAEAPLSALIQVIDQLQHNVPESFRVGEVQRSVETDHFQSRQLLCRWVLADVSVDVCVANAAKDRYSGRLGAQDHGEQGISSDRLRGEIMTTATESEADLLESTRSETVPLLSDDLHHLYGSSTTRRRGLLGKKPFRGRCSNCCNSCCSEPTMVALKHRAESLFQLLFPFYSLISGGSYSSKALVSDLLAGLTMSVFHIPQGLANSLLAGLKPINGLYTSLIPVALYSLIGRSLHQSIGTFSLTSLLLADMIGTTYQVDEINLNADCSSDSDEYYGGLTVEEYARLQVAVLGSFAASVINMALGTLQLGFVMKYVSNPMLRGFTTAAAVHIFTSQVPMLLGVQPTSGDNFVKLIASYTGINFNDIASTNWTTVITSVACMVPLYLMKEYLNPRVKKCIKVPLPVELLIILSALVASHALQLQSRFSVDVVGTVPRGLPLPLVPDFSFMPNVLLPCLPLITMEKLFVLGTSSLFGSFFQCFYATGALARCTVVVGAGMKSQVASAVSCLVLLLVVLAVGPLFEAVPDCALASVIVVSLVGLFKQVTDIPKLWREAKYLDLSTWLLIAVSVLVLDVSLGLAVGFCYSLACILVSRCMATRREGQPGDGDTRDARRRGSKISVSFNNKYGSSSATVDVSGVDSATKYPMMIGAAGRTSK</sequence>
<name>A0A1I8HLU6_9PLAT</name>
<feature type="transmembrane region" description="Helical" evidence="6">
    <location>
        <begin position="430"/>
        <end position="453"/>
    </location>
</feature>
<keyword evidence="5" id="KW-0547">Nucleotide-binding</keyword>
<comment type="subcellular location">
    <subcellularLocation>
        <location evidence="1">Membrane</location>
        <topology evidence="1">Multi-pass membrane protein</topology>
    </subcellularLocation>
</comment>
<feature type="transmembrane region" description="Helical" evidence="6">
    <location>
        <begin position="1489"/>
        <end position="1514"/>
    </location>
</feature>
<feature type="transmembrane region" description="Helical" evidence="6">
    <location>
        <begin position="1391"/>
        <end position="1414"/>
    </location>
</feature>
<dbReference type="GO" id="GO:0043139">
    <property type="term" value="F:5'-3' DNA helicase activity"/>
    <property type="evidence" value="ECO:0007669"/>
    <property type="project" value="UniProtKB-EC"/>
</dbReference>
<evidence type="ECO:0000313" key="9">
    <source>
        <dbReference type="Proteomes" id="UP000095280"/>
    </source>
</evidence>
<feature type="transmembrane region" description="Helical" evidence="6">
    <location>
        <begin position="1426"/>
        <end position="1444"/>
    </location>
</feature>
<feature type="transmembrane region" description="Helical" evidence="6">
    <location>
        <begin position="528"/>
        <end position="553"/>
    </location>
</feature>
<evidence type="ECO:0000256" key="6">
    <source>
        <dbReference type="SAM" id="Phobius"/>
    </source>
</evidence>
<dbReference type="InterPro" id="IPR010285">
    <property type="entry name" value="DNA_helicase_pif1-like_DEAD"/>
</dbReference>
<keyword evidence="5" id="KW-0347">Helicase</keyword>
<feature type="domain" description="DNA helicase Pif1-like DEAD-box helicase" evidence="8">
    <location>
        <begin position="816"/>
        <end position="916"/>
    </location>
</feature>
<keyword evidence="5" id="KW-0234">DNA repair</keyword>
<feature type="domain" description="SLC26A/SulP transporter" evidence="7">
    <location>
        <begin position="1391"/>
        <end position="1491"/>
    </location>
</feature>
<evidence type="ECO:0000256" key="4">
    <source>
        <dbReference type="ARBA" id="ARBA00023136"/>
    </source>
</evidence>
<protein>
    <recommendedName>
        <fullName evidence="5">ATP-dependent DNA helicase</fullName>
        <ecNumber evidence="5">5.6.2.3</ecNumber>
    </recommendedName>
</protein>
<keyword evidence="5" id="KW-0378">Hydrolase</keyword>
<comment type="similarity">
    <text evidence="5">Belongs to the helicase family.</text>
</comment>
<feature type="transmembrane region" description="Helical" evidence="6">
    <location>
        <begin position="489"/>
        <end position="507"/>
    </location>
</feature>
<feature type="transmembrane region" description="Helical" evidence="6">
    <location>
        <begin position="267"/>
        <end position="288"/>
    </location>
</feature>
<reference evidence="10" key="1">
    <citation type="submission" date="2016-11" db="UniProtKB">
        <authorList>
            <consortium name="WormBaseParasite"/>
        </authorList>
    </citation>
    <scope>IDENTIFICATION</scope>
</reference>
<evidence type="ECO:0000259" key="7">
    <source>
        <dbReference type="Pfam" id="PF00916"/>
    </source>
</evidence>
<keyword evidence="3 6" id="KW-1133">Transmembrane helix</keyword>
<evidence type="ECO:0000256" key="3">
    <source>
        <dbReference type="ARBA" id="ARBA00022989"/>
    </source>
</evidence>
<keyword evidence="4 6" id="KW-0472">Membrane</keyword>
<dbReference type="GO" id="GO:0000723">
    <property type="term" value="P:telomere maintenance"/>
    <property type="evidence" value="ECO:0007669"/>
    <property type="project" value="InterPro"/>
</dbReference>
<dbReference type="InterPro" id="IPR001902">
    <property type="entry name" value="SLC26A/SulP_fam"/>
</dbReference>
<dbReference type="Pfam" id="PF05970">
    <property type="entry name" value="PIF1"/>
    <property type="match status" value="1"/>
</dbReference>
<dbReference type="Proteomes" id="UP000095280">
    <property type="component" value="Unplaced"/>
</dbReference>
<feature type="domain" description="SLC26A/SulP transporter" evidence="7">
    <location>
        <begin position="107"/>
        <end position="531"/>
    </location>
</feature>
<dbReference type="InterPro" id="IPR011547">
    <property type="entry name" value="SLC26A/SulP_dom"/>
</dbReference>
<evidence type="ECO:0000256" key="1">
    <source>
        <dbReference type="ARBA" id="ARBA00004141"/>
    </source>
</evidence>
<proteinExistence type="inferred from homology"/>
<keyword evidence="5" id="KW-0227">DNA damage</keyword>
<dbReference type="Pfam" id="PF00916">
    <property type="entry name" value="Sulfate_transp"/>
    <property type="match status" value="3"/>
</dbReference>
<dbReference type="GO" id="GO:0016020">
    <property type="term" value="C:membrane"/>
    <property type="evidence" value="ECO:0007669"/>
    <property type="project" value="UniProtKB-SubCell"/>
</dbReference>
<keyword evidence="9" id="KW-1185">Reference proteome</keyword>
<dbReference type="EC" id="5.6.2.3" evidence="5"/>
<evidence type="ECO:0000256" key="5">
    <source>
        <dbReference type="RuleBase" id="RU363044"/>
    </source>
</evidence>
<feature type="transmembrane region" description="Helical" evidence="6">
    <location>
        <begin position="232"/>
        <end position="255"/>
    </location>
</feature>
<evidence type="ECO:0000313" key="10">
    <source>
        <dbReference type="WBParaSite" id="maker-uti_cns_0006844-snap-gene-0.29-mRNA-1"/>
    </source>
</evidence>
<keyword evidence="2 6" id="KW-0812">Transmembrane</keyword>
<dbReference type="GO" id="GO:0005524">
    <property type="term" value="F:ATP binding"/>
    <property type="evidence" value="ECO:0007669"/>
    <property type="project" value="UniProtKB-KW"/>
</dbReference>
<comment type="cofactor">
    <cofactor evidence="5">
        <name>Mg(2+)</name>
        <dbReference type="ChEBI" id="CHEBI:18420"/>
    </cofactor>
</comment>
<dbReference type="WBParaSite" id="maker-uti_cns_0006844-snap-gene-0.29-mRNA-1">
    <property type="protein sequence ID" value="maker-uti_cns_0006844-snap-gene-0.29-mRNA-1"/>
    <property type="gene ID" value="maker-uti_cns_0006844-snap-gene-0.29"/>
</dbReference>
<feature type="transmembrane region" description="Helical" evidence="6">
    <location>
        <begin position="1292"/>
        <end position="1312"/>
    </location>
</feature>
<dbReference type="GO" id="GO:0016887">
    <property type="term" value="F:ATP hydrolysis activity"/>
    <property type="evidence" value="ECO:0007669"/>
    <property type="project" value="RHEA"/>
</dbReference>
<comment type="catalytic activity">
    <reaction evidence="5">
        <text>ATP + H2O = ADP + phosphate + H(+)</text>
        <dbReference type="Rhea" id="RHEA:13065"/>
        <dbReference type="ChEBI" id="CHEBI:15377"/>
        <dbReference type="ChEBI" id="CHEBI:15378"/>
        <dbReference type="ChEBI" id="CHEBI:30616"/>
        <dbReference type="ChEBI" id="CHEBI:43474"/>
        <dbReference type="ChEBI" id="CHEBI:456216"/>
        <dbReference type="EC" id="5.6.2.3"/>
    </reaction>
</comment>